<reference evidence="2" key="1">
    <citation type="journal article" date="2015" name="Nat. Genet.">
        <title>The genome and transcriptome of the zoonotic hookworm Ancylostoma ceylanicum identify infection-specific gene families.</title>
        <authorList>
            <person name="Schwarz E.M."/>
            <person name="Hu Y."/>
            <person name="Antoshechkin I."/>
            <person name="Miller M.M."/>
            <person name="Sternberg P.W."/>
            <person name="Aroian R.V."/>
        </authorList>
    </citation>
    <scope>NUCLEOTIDE SEQUENCE</scope>
    <source>
        <strain evidence="2">HY135</strain>
    </source>
</reference>
<sequence length="89" mass="9976">MKKKNVWKCIATSVVKRQTKCIQGIRSGVEVASDIRARAYPFHPCQKLLARSLSTKDLNGWNGSARARICDATSTPGRMPRTRAKFEEP</sequence>
<evidence type="ECO:0000313" key="1">
    <source>
        <dbReference type="EMBL" id="EYB99796.1"/>
    </source>
</evidence>
<dbReference type="Proteomes" id="UP000024635">
    <property type="component" value="Unassembled WGS sequence"/>
</dbReference>
<comment type="caution">
    <text evidence="1">The sequence shown here is derived from an EMBL/GenBank/DDBJ whole genome shotgun (WGS) entry which is preliminary data.</text>
</comment>
<accession>A0A016TAV5</accession>
<gene>
    <name evidence="1" type="primary">Acey_s0120.g948</name>
    <name evidence="1" type="ORF">Y032_0120g948</name>
</gene>
<organism evidence="1 2">
    <name type="scientific">Ancylostoma ceylanicum</name>
    <dbReference type="NCBI Taxonomy" id="53326"/>
    <lineage>
        <taxon>Eukaryota</taxon>
        <taxon>Metazoa</taxon>
        <taxon>Ecdysozoa</taxon>
        <taxon>Nematoda</taxon>
        <taxon>Chromadorea</taxon>
        <taxon>Rhabditida</taxon>
        <taxon>Rhabditina</taxon>
        <taxon>Rhabditomorpha</taxon>
        <taxon>Strongyloidea</taxon>
        <taxon>Ancylostomatidae</taxon>
        <taxon>Ancylostomatinae</taxon>
        <taxon>Ancylostoma</taxon>
    </lineage>
</organism>
<name>A0A016TAV5_9BILA</name>
<dbReference type="EMBL" id="JARK01001456">
    <property type="protein sequence ID" value="EYB99796.1"/>
    <property type="molecule type" value="Genomic_DNA"/>
</dbReference>
<evidence type="ECO:0000313" key="2">
    <source>
        <dbReference type="Proteomes" id="UP000024635"/>
    </source>
</evidence>
<protein>
    <submittedName>
        <fullName evidence="1">Uncharacterized protein</fullName>
    </submittedName>
</protein>
<dbReference type="AlphaFoldDB" id="A0A016TAV5"/>
<proteinExistence type="predicted"/>
<keyword evidence="2" id="KW-1185">Reference proteome</keyword>